<proteinExistence type="inferred from homology"/>
<evidence type="ECO:0000256" key="3">
    <source>
        <dbReference type="ARBA" id="ARBA00012291"/>
    </source>
</evidence>
<gene>
    <name evidence="11" type="ORF">KL86DES1_20746</name>
</gene>
<dbReference type="InterPro" id="IPR029062">
    <property type="entry name" value="Class_I_gatase-like"/>
</dbReference>
<evidence type="ECO:0000259" key="10">
    <source>
        <dbReference type="Pfam" id="PF00117"/>
    </source>
</evidence>
<accession>A0A212L539</accession>
<keyword evidence="4" id="KW-0436">Ligase</keyword>
<dbReference type="EMBL" id="FMJC01000002">
    <property type="protein sequence ID" value="SCM72636.1"/>
    <property type="molecule type" value="Genomic_DNA"/>
</dbReference>
<dbReference type="Gene3D" id="3.40.50.880">
    <property type="match status" value="1"/>
</dbReference>
<dbReference type="PROSITE" id="PS51273">
    <property type="entry name" value="GATASE_TYPE_1"/>
    <property type="match status" value="1"/>
</dbReference>
<dbReference type="GO" id="GO:0042802">
    <property type="term" value="F:identical protein binding"/>
    <property type="evidence" value="ECO:0007669"/>
    <property type="project" value="TreeGrafter"/>
</dbReference>
<dbReference type="UniPathway" id="UPA00159">
    <property type="reaction ID" value="UER00277"/>
</dbReference>
<evidence type="ECO:0000256" key="6">
    <source>
        <dbReference type="ARBA" id="ARBA00022840"/>
    </source>
</evidence>
<dbReference type="SUPFAM" id="SSF52317">
    <property type="entry name" value="Class I glutamine amidotransferase-like"/>
    <property type="match status" value="1"/>
</dbReference>
<evidence type="ECO:0000256" key="9">
    <source>
        <dbReference type="ARBA" id="ARBA00047781"/>
    </source>
</evidence>
<dbReference type="GO" id="GO:0005829">
    <property type="term" value="C:cytosol"/>
    <property type="evidence" value="ECO:0007669"/>
    <property type="project" value="TreeGrafter"/>
</dbReference>
<sequence length="239" mass="26116">MKKKSLRIGIIGDFDAAKKSHIATVEALRHCGSTLHLHTEIMWISTQTLEDDAEKHLSNCDGVFCAPGSPYASLAGALRGIRFAREANKPFLGTCGGFQHALLEFAVNALGMAEAAHEEYSPDAVFPVVSRLSCTLREQENTIFLLPSCVRRIYGKEATVERYNCGFGLNPAYQARFTECGFNVVGMDAQGEARIMEMPSRAFFVGTLFQPQLSSTPENPHPLLLAFIKTAAGEDGERA</sequence>
<dbReference type="Pfam" id="PF00117">
    <property type="entry name" value="GATase"/>
    <property type="match status" value="1"/>
</dbReference>
<evidence type="ECO:0000256" key="5">
    <source>
        <dbReference type="ARBA" id="ARBA00022741"/>
    </source>
</evidence>
<evidence type="ECO:0000256" key="1">
    <source>
        <dbReference type="ARBA" id="ARBA00005171"/>
    </source>
</evidence>
<evidence type="ECO:0000256" key="8">
    <source>
        <dbReference type="ARBA" id="ARBA00022975"/>
    </source>
</evidence>
<keyword evidence="7" id="KW-0315">Glutamine amidotransferase</keyword>
<comment type="catalytic activity">
    <reaction evidence="9">
        <text>UTP + L-glutamine + ATP + H2O = CTP + L-glutamate + ADP + phosphate + 2 H(+)</text>
        <dbReference type="Rhea" id="RHEA:26426"/>
        <dbReference type="ChEBI" id="CHEBI:15377"/>
        <dbReference type="ChEBI" id="CHEBI:15378"/>
        <dbReference type="ChEBI" id="CHEBI:29985"/>
        <dbReference type="ChEBI" id="CHEBI:30616"/>
        <dbReference type="ChEBI" id="CHEBI:37563"/>
        <dbReference type="ChEBI" id="CHEBI:43474"/>
        <dbReference type="ChEBI" id="CHEBI:46398"/>
        <dbReference type="ChEBI" id="CHEBI:58359"/>
        <dbReference type="ChEBI" id="CHEBI:456216"/>
        <dbReference type="EC" id="6.3.4.2"/>
    </reaction>
</comment>
<reference evidence="11" key="1">
    <citation type="submission" date="2016-08" db="EMBL/GenBank/DDBJ databases">
        <authorList>
            <person name="Seilhamer J.J."/>
        </authorList>
    </citation>
    <scope>NUCLEOTIDE SEQUENCE</scope>
    <source>
        <strain evidence="11">86-1</strain>
    </source>
</reference>
<dbReference type="InterPro" id="IPR017926">
    <property type="entry name" value="GATASE"/>
</dbReference>
<evidence type="ECO:0000256" key="7">
    <source>
        <dbReference type="ARBA" id="ARBA00022962"/>
    </source>
</evidence>
<dbReference type="PANTHER" id="PTHR11550">
    <property type="entry name" value="CTP SYNTHASE"/>
    <property type="match status" value="1"/>
</dbReference>
<evidence type="ECO:0000256" key="2">
    <source>
        <dbReference type="ARBA" id="ARBA00007533"/>
    </source>
</evidence>
<dbReference type="RefSeq" id="WP_179980305.1">
    <property type="nucleotide sequence ID" value="NZ_LT608333.1"/>
</dbReference>
<feature type="domain" description="Glutamine amidotransferase" evidence="10">
    <location>
        <begin position="24"/>
        <end position="229"/>
    </location>
</feature>
<keyword evidence="6" id="KW-0067">ATP-binding</keyword>
<dbReference type="AlphaFoldDB" id="A0A212L539"/>
<comment type="similarity">
    <text evidence="2">Belongs to the CTP synthase family.</text>
</comment>
<comment type="pathway">
    <text evidence="1">Pyrimidine metabolism; CTP biosynthesis via de novo pathway; CTP from UDP: step 2/2.</text>
</comment>
<dbReference type="InterPro" id="IPR004468">
    <property type="entry name" value="CTP_synthase"/>
</dbReference>
<dbReference type="GO" id="GO:0003883">
    <property type="term" value="F:CTP synthase activity"/>
    <property type="evidence" value="ECO:0007669"/>
    <property type="project" value="UniProtKB-EC"/>
</dbReference>
<dbReference type="NCBIfam" id="NF004836">
    <property type="entry name" value="PRK06186.1"/>
    <property type="match status" value="1"/>
</dbReference>
<organism evidence="11">
    <name type="scientific">uncultured Desulfovibrio sp</name>
    <dbReference type="NCBI Taxonomy" id="167968"/>
    <lineage>
        <taxon>Bacteria</taxon>
        <taxon>Pseudomonadati</taxon>
        <taxon>Thermodesulfobacteriota</taxon>
        <taxon>Desulfovibrionia</taxon>
        <taxon>Desulfovibrionales</taxon>
        <taxon>Desulfovibrionaceae</taxon>
        <taxon>Desulfovibrio</taxon>
        <taxon>environmental samples</taxon>
    </lineage>
</organism>
<dbReference type="PANTHER" id="PTHR11550:SF0">
    <property type="entry name" value="CTP SYNTHASE-RELATED"/>
    <property type="match status" value="1"/>
</dbReference>
<keyword evidence="5" id="KW-0547">Nucleotide-binding</keyword>
<dbReference type="EC" id="6.3.4.2" evidence="3"/>
<evidence type="ECO:0000256" key="4">
    <source>
        <dbReference type="ARBA" id="ARBA00022598"/>
    </source>
</evidence>
<dbReference type="GO" id="GO:0044210">
    <property type="term" value="P:'de novo' CTP biosynthetic process"/>
    <property type="evidence" value="ECO:0007669"/>
    <property type="project" value="UniProtKB-UniPathway"/>
</dbReference>
<keyword evidence="8" id="KW-0665">Pyrimidine biosynthesis</keyword>
<dbReference type="GO" id="GO:0019856">
    <property type="term" value="P:pyrimidine nucleobase biosynthetic process"/>
    <property type="evidence" value="ECO:0007669"/>
    <property type="project" value="TreeGrafter"/>
</dbReference>
<dbReference type="GO" id="GO:0005524">
    <property type="term" value="F:ATP binding"/>
    <property type="evidence" value="ECO:0007669"/>
    <property type="project" value="UniProtKB-KW"/>
</dbReference>
<name>A0A212L539_9BACT</name>
<evidence type="ECO:0000313" key="11">
    <source>
        <dbReference type="EMBL" id="SCM72636.1"/>
    </source>
</evidence>
<protein>
    <recommendedName>
        <fullName evidence="3">CTP synthase (glutamine hydrolyzing)</fullName>
        <ecNumber evidence="3">6.3.4.2</ecNumber>
    </recommendedName>
</protein>